<keyword evidence="13" id="KW-1185">Reference proteome</keyword>
<reference evidence="12 13" key="1">
    <citation type="journal article" date="2010" name="Nature">
        <title>The genome of a songbird.</title>
        <authorList>
            <person name="Warren W.C."/>
            <person name="Clayton D.F."/>
            <person name="Ellegren H."/>
            <person name="Arnold A.P."/>
            <person name="Hillier L.W."/>
            <person name="Kunstner A."/>
            <person name="Searle S."/>
            <person name="White S."/>
            <person name="Vilella A.J."/>
            <person name="Fairley S."/>
            <person name="Heger A."/>
            <person name="Kong L."/>
            <person name="Ponting C.P."/>
            <person name="Jarvis E.D."/>
            <person name="Mello C.V."/>
            <person name="Minx P."/>
            <person name="Lovell P."/>
            <person name="Velho T.A."/>
            <person name="Ferris M."/>
            <person name="Balakrishnan C.N."/>
            <person name="Sinha S."/>
            <person name="Blatti C."/>
            <person name="London S.E."/>
            <person name="Li Y."/>
            <person name="Lin Y.C."/>
            <person name="George J."/>
            <person name="Sweedler J."/>
            <person name="Southey B."/>
            <person name="Gunaratne P."/>
            <person name="Watson M."/>
            <person name="Nam K."/>
            <person name="Backstrom N."/>
            <person name="Smeds L."/>
            <person name="Nabholz B."/>
            <person name="Itoh Y."/>
            <person name="Whitney O."/>
            <person name="Pfenning A.R."/>
            <person name="Howard J."/>
            <person name="Volker M."/>
            <person name="Skinner B.M."/>
            <person name="Griffin D.K."/>
            <person name="Ye L."/>
            <person name="McLaren W.M."/>
            <person name="Flicek P."/>
            <person name="Quesada V."/>
            <person name="Velasco G."/>
            <person name="Lopez-Otin C."/>
            <person name="Puente X.S."/>
            <person name="Olender T."/>
            <person name="Lancet D."/>
            <person name="Smit A.F."/>
            <person name="Hubley R."/>
            <person name="Konkel M.K."/>
            <person name="Walker J.A."/>
            <person name="Batzer M.A."/>
            <person name="Gu W."/>
            <person name="Pollock D.D."/>
            <person name="Chen L."/>
            <person name="Cheng Z."/>
            <person name="Eichler E.E."/>
            <person name="Stapley J."/>
            <person name="Slate J."/>
            <person name="Ekblom R."/>
            <person name="Birkhead T."/>
            <person name="Burke T."/>
            <person name="Burt D."/>
            <person name="Scharff C."/>
            <person name="Adam I."/>
            <person name="Richard H."/>
            <person name="Sultan M."/>
            <person name="Soldatov A."/>
            <person name="Lehrach H."/>
            <person name="Edwards S.V."/>
            <person name="Yang S.P."/>
            <person name="Li X."/>
            <person name="Graves T."/>
            <person name="Fulton L."/>
            <person name="Nelson J."/>
            <person name="Chinwalla A."/>
            <person name="Hou S."/>
            <person name="Mardis E.R."/>
            <person name="Wilson R.K."/>
        </authorList>
    </citation>
    <scope>NUCLEOTIDE SEQUENCE [LARGE SCALE GENOMIC DNA]</scope>
</reference>
<evidence type="ECO:0000256" key="3">
    <source>
        <dbReference type="ARBA" id="ARBA00022729"/>
    </source>
</evidence>
<dbReference type="Pfam" id="PF00530">
    <property type="entry name" value="SRCR"/>
    <property type="match status" value="1"/>
</dbReference>
<dbReference type="SUPFAM" id="SSF56487">
    <property type="entry name" value="SRCR-like"/>
    <property type="match status" value="1"/>
</dbReference>
<evidence type="ECO:0000256" key="9">
    <source>
        <dbReference type="PROSITE-ProRule" id="PRU00196"/>
    </source>
</evidence>
<keyword evidence="7 9" id="KW-1015">Disulfide bond</keyword>
<sequence length="272" mass="28190">MWAEGCRRRQDGSCRAPAAPLRPGDGGRAPAGQVQWGGCLPPGTSGWQPTLRLAGGSSPCAGRVEVKLQGQWGTVGDDVWDMEDAEVVCRQLGCGNGLISLARVDCGGYEAMLWDCEIRNWGPYKFFNHYWDTAVVCQGRSWAYGGTGHCLLCRASGGASGPGGRGDPCAPASGTWPMRTSCAATWAAAAPPACPREAPSAAGRGHCGRTPSAATGASGTRASAPWPCWGSRPVCPETPPPSTAQVCKAALRGALRAFGSLLRIGSSGCREL</sequence>
<name>A0A674HDZ0_TAEGU</name>
<comment type="subcellular location">
    <subcellularLocation>
        <location evidence="1">Membrane</location>
        <topology evidence="1">Single-pass membrane protein</topology>
    </subcellularLocation>
</comment>
<dbReference type="FunFam" id="3.10.250.10:FF:000016">
    <property type="entry name" value="Scavenger receptor cysteine-rich protein type 12"/>
    <property type="match status" value="1"/>
</dbReference>
<reference evidence="12" key="2">
    <citation type="submission" date="2025-08" db="UniProtKB">
        <authorList>
            <consortium name="Ensembl"/>
        </authorList>
    </citation>
    <scope>IDENTIFICATION</scope>
</reference>
<dbReference type="AlphaFoldDB" id="A0A674HDZ0"/>
<dbReference type="PANTHER" id="PTHR19331">
    <property type="entry name" value="SCAVENGER RECEPTOR DOMAIN-CONTAINING"/>
    <property type="match status" value="1"/>
</dbReference>
<protein>
    <recommendedName>
        <fullName evidence="11">SRCR domain-containing protein</fullName>
    </recommendedName>
</protein>
<comment type="caution">
    <text evidence="9">Lacks conserved residue(s) required for the propagation of feature annotation.</text>
</comment>
<dbReference type="PANTHER" id="PTHR19331:SF487">
    <property type="entry name" value="SOLUBLE SCAVENGER RECEPTOR CYSTEINE-RICH DOMAIN-CONTAINING PROTEIN SSC5D"/>
    <property type="match status" value="1"/>
</dbReference>
<evidence type="ECO:0000256" key="5">
    <source>
        <dbReference type="ARBA" id="ARBA00022989"/>
    </source>
</evidence>
<evidence type="ECO:0000259" key="11">
    <source>
        <dbReference type="PROSITE" id="PS50287"/>
    </source>
</evidence>
<evidence type="ECO:0000256" key="10">
    <source>
        <dbReference type="SAM" id="MobiDB-lite"/>
    </source>
</evidence>
<keyword evidence="4" id="KW-0677">Repeat</keyword>
<dbReference type="InterPro" id="IPR001190">
    <property type="entry name" value="SRCR"/>
</dbReference>
<evidence type="ECO:0000256" key="6">
    <source>
        <dbReference type="ARBA" id="ARBA00023136"/>
    </source>
</evidence>
<dbReference type="GeneTree" id="ENSGT00950000183145"/>
<dbReference type="PRINTS" id="PR00258">
    <property type="entry name" value="SPERACTRCPTR"/>
</dbReference>
<keyword evidence="3" id="KW-0732">Signal</keyword>
<dbReference type="Proteomes" id="UP000007754">
    <property type="component" value="Chromosome 5"/>
</dbReference>
<accession>A0A674HDZ0</accession>
<evidence type="ECO:0000256" key="2">
    <source>
        <dbReference type="ARBA" id="ARBA00022692"/>
    </source>
</evidence>
<keyword evidence="6" id="KW-0472">Membrane</keyword>
<proteinExistence type="predicted"/>
<feature type="region of interest" description="Disordered" evidence="10">
    <location>
        <begin position="1"/>
        <end position="35"/>
    </location>
</feature>
<keyword evidence="8" id="KW-0325">Glycoprotein</keyword>
<dbReference type="GO" id="GO:0016020">
    <property type="term" value="C:membrane"/>
    <property type="evidence" value="ECO:0007669"/>
    <property type="project" value="UniProtKB-SubCell"/>
</dbReference>
<dbReference type="InterPro" id="IPR036772">
    <property type="entry name" value="SRCR-like_dom_sf"/>
</dbReference>
<evidence type="ECO:0000313" key="12">
    <source>
        <dbReference type="Ensembl" id="ENSTGUP00000033938.1"/>
    </source>
</evidence>
<feature type="compositionally biased region" description="Basic and acidic residues" evidence="10">
    <location>
        <begin position="1"/>
        <end position="12"/>
    </location>
</feature>
<dbReference type="PROSITE" id="PS50287">
    <property type="entry name" value="SRCR_2"/>
    <property type="match status" value="1"/>
</dbReference>
<dbReference type="SMART" id="SM00202">
    <property type="entry name" value="SR"/>
    <property type="match status" value="1"/>
</dbReference>
<evidence type="ECO:0000256" key="8">
    <source>
        <dbReference type="ARBA" id="ARBA00023180"/>
    </source>
</evidence>
<reference evidence="12" key="3">
    <citation type="submission" date="2025-09" db="UniProtKB">
        <authorList>
            <consortium name="Ensembl"/>
        </authorList>
    </citation>
    <scope>IDENTIFICATION</scope>
</reference>
<dbReference type="Ensembl" id="ENSTGUT00000044428.1">
    <property type="protein sequence ID" value="ENSTGUP00000033938.1"/>
    <property type="gene ID" value="ENSTGUG00000016693.2"/>
</dbReference>
<feature type="disulfide bond" evidence="9">
    <location>
        <begin position="106"/>
        <end position="116"/>
    </location>
</feature>
<organism evidence="12 13">
    <name type="scientific">Taeniopygia guttata</name>
    <name type="common">Zebra finch</name>
    <name type="synonym">Poephila guttata</name>
    <dbReference type="NCBI Taxonomy" id="59729"/>
    <lineage>
        <taxon>Eukaryota</taxon>
        <taxon>Metazoa</taxon>
        <taxon>Chordata</taxon>
        <taxon>Craniata</taxon>
        <taxon>Vertebrata</taxon>
        <taxon>Euteleostomi</taxon>
        <taxon>Archelosauria</taxon>
        <taxon>Archosauria</taxon>
        <taxon>Dinosauria</taxon>
        <taxon>Saurischia</taxon>
        <taxon>Theropoda</taxon>
        <taxon>Coelurosauria</taxon>
        <taxon>Aves</taxon>
        <taxon>Neognathae</taxon>
        <taxon>Neoaves</taxon>
        <taxon>Telluraves</taxon>
        <taxon>Australaves</taxon>
        <taxon>Passeriformes</taxon>
        <taxon>Passeroidea</taxon>
        <taxon>Estrildidae</taxon>
        <taxon>Estrildinae</taxon>
        <taxon>Taeniopygia</taxon>
    </lineage>
</organism>
<evidence type="ECO:0000256" key="4">
    <source>
        <dbReference type="ARBA" id="ARBA00022737"/>
    </source>
</evidence>
<keyword evidence="2" id="KW-0812">Transmembrane</keyword>
<feature type="domain" description="SRCR" evidence="11">
    <location>
        <begin position="51"/>
        <end position="138"/>
    </location>
</feature>
<evidence type="ECO:0000256" key="1">
    <source>
        <dbReference type="ARBA" id="ARBA00004167"/>
    </source>
</evidence>
<evidence type="ECO:0000256" key="7">
    <source>
        <dbReference type="ARBA" id="ARBA00023157"/>
    </source>
</evidence>
<evidence type="ECO:0000313" key="13">
    <source>
        <dbReference type="Proteomes" id="UP000007754"/>
    </source>
</evidence>
<dbReference type="Gene3D" id="3.10.250.10">
    <property type="entry name" value="SRCR-like domain"/>
    <property type="match status" value="1"/>
</dbReference>
<keyword evidence="5" id="KW-1133">Transmembrane helix</keyword>